<dbReference type="PANTHER" id="PTHR38108">
    <property type="entry name" value="UPF0319 PROTEIN YCCT"/>
    <property type="match status" value="1"/>
</dbReference>
<name>A0A850TA43_9BACT</name>
<organism evidence="4 5">
    <name type="scientific">Desulfobacter latus</name>
    <dbReference type="NCBI Taxonomy" id="2292"/>
    <lineage>
        <taxon>Bacteria</taxon>
        <taxon>Pseudomonadati</taxon>
        <taxon>Thermodesulfobacteriota</taxon>
        <taxon>Desulfobacteria</taxon>
        <taxon>Desulfobacterales</taxon>
        <taxon>Desulfobacteraceae</taxon>
        <taxon>Desulfobacter</taxon>
    </lineage>
</organism>
<comment type="caution">
    <text evidence="4">The sequence shown here is derived from an EMBL/GenBank/DDBJ whole genome shotgun (WGS) entry which is preliminary data.</text>
</comment>
<dbReference type="Pfam" id="PF09829">
    <property type="entry name" value="DUF2057"/>
    <property type="match status" value="1"/>
</dbReference>
<protein>
    <submittedName>
        <fullName evidence="4">DUF2057 domain-containing protein</fullName>
    </submittedName>
</protein>
<dbReference type="PANTHER" id="PTHR38108:SF1">
    <property type="entry name" value="UPF0319 PROTEIN YCCT"/>
    <property type="match status" value="1"/>
</dbReference>
<evidence type="ECO:0000256" key="2">
    <source>
        <dbReference type="ARBA" id="ARBA00022729"/>
    </source>
</evidence>
<dbReference type="RefSeq" id="WP_178367656.1">
    <property type="nucleotide sequence ID" value="NZ_JACADJ010000063.1"/>
</dbReference>
<evidence type="ECO:0000313" key="4">
    <source>
        <dbReference type="EMBL" id="NWH06205.1"/>
    </source>
</evidence>
<feature type="signal peptide" evidence="3">
    <location>
        <begin position="1"/>
        <end position="30"/>
    </location>
</feature>
<accession>A0A850TA43</accession>
<evidence type="ECO:0000256" key="1">
    <source>
        <dbReference type="ARBA" id="ARBA00008490"/>
    </source>
</evidence>
<gene>
    <name evidence="4" type="ORF">HXW94_14645</name>
</gene>
<evidence type="ECO:0000313" key="5">
    <source>
        <dbReference type="Proteomes" id="UP000553343"/>
    </source>
</evidence>
<dbReference type="Proteomes" id="UP000553343">
    <property type="component" value="Unassembled WGS sequence"/>
</dbReference>
<keyword evidence="2 3" id="KW-0732">Signal</keyword>
<comment type="similarity">
    <text evidence="1">Belongs to the UPF0319 family.</text>
</comment>
<dbReference type="EMBL" id="JACADJ010000063">
    <property type="protein sequence ID" value="NWH06205.1"/>
    <property type="molecule type" value="Genomic_DNA"/>
</dbReference>
<evidence type="ECO:0000256" key="3">
    <source>
        <dbReference type="SAM" id="SignalP"/>
    </source>
</evidence>
<reference evidence="4 5" key="1">
    <citation type="submission" date="2020-06" db="EMBL/GenBank/DDBJ databases">
        <title>High-quality draft genome of sulfate reducer Desulfobacter latus type strain AcrS2 isolated from marine sediment.</title>
        <authorList>
            <person name="Hoppe M."/>
            <person name="Larsen C.K."/>
            <person name="Marshall I.P.G."/>
            <person name="Schramm A."/>
            <person name="Marietou A.G."/>
        </authorList>
    </citation>
    <scope>NUCLEOTIDE SEQUENCE [LARGE SCALE GENOMIC DNA]</scope>
    <source>
        <strain evidence="4 5">AcRS2</strain>
    </source>
</reference>
<keyword evidence="5" id="KW-1185">Reference proteome</keyword>
<proteinExistence type="inferred from homology"/>
<dbReference type="AlphaFoldDB" id="A0A850TA43"/>
<sequence>MRKIAKKLIRYCIIGGTSCFICTSGPPAWADVTMNLPEKIAIVAENGKNTKINKKIALPDGDNQIVIQFQGELSRKHADEDADFENSDAFVIRFNASNQALRMVIPRIKRLLELEKWNKKPDIRILDSAGRELDIQIARLKIDGFQIFRNYETELEAFNKTDSPAALNTLSTVSGDYVPNTVPVPAVSPKHRSQPQGKTDMAEDMLEYWYQQADEETKARFKQRINKK</sequence>
<feature type="chain" id="PRO_5032584682" evidence="3">
    <location>
        <begin position="31"/>
        <end position="228"/>
    </location>
</feature>
<dbReference type="InterPro" id="IPR018635">
    <property type="entry name" value="UPF0319"/>
</dbReference>